<dbReference type="KEGG" id="hspo:JGZ69_19930"/>
<dbReference type="EMBL" id="CP066701">
    <property type="protein sequence ID" value="QQX24966.1"/>
    <property type="molecule type" value="Genomic_DNA"/>
</dbReference>
<organism evidence="2 4">
    <name type="scientific">Heyndrickxia sporothermodurans</name>
    <dbReference type="NCBI Taxonomy" id="46224"/>
    <lineage>
        <taxon>Bacteria</taxon>
        <taxon>Bacillati</taxon>
        <taxon>Bacillota</taxon>
        <taxon>Bacilli</taxon>
        <taxon>Bacillales</taxon>
        <taxon>Bacillaceae</taxon>
        <taxon>Heyndrickxia</taxon>
    </lineage>
</organism>
<protein>
    <submittedName>
        <fullName evidence="2">Uncharacterized protein</fullName>
    </submittedName>
</protein>
<dbReference type="STRING" id="46224.B4102_1200"/>
<feature type="transmembrane region" description="Helical" evidence="1">
    <location>
        <begin position="7"/>
        <end position="26"/>
    </location>
</feature>
<proteinExistence type="predicted"/>
<keyword evidence="4" id="KW-1185">Reference proteome</keyword>
<evidence type="ECO:0000313" key="4">
    <source>
        <dbReference type="Proteomes" id="UP000075666"/>
    </source>
</evidence>
<keyword evidence="1" id="KW-0472">Membrane</keyword>
<evidence type="ECO:0000313" key="5">
    <source>
        <dbReference type="Proteomes" id="UP000595512"/>
    </source>
</evidence>
<dbReference type="Proteomes" id="UP000595512">
    <property type="component" value="Chromosome"/>
</dbReference>
<name>A0A150KNL7_9BACI</name>
<keyword evidence="1" id="KW-0812">Transmembrane</keyword>
<evidence type="ECO:0000313" key="2">
    <source>
        <dbReference type="EMBL" id="KYD00188.1"/>
    </source>
</evidence>
<reference evidence="3 5" key="2">
    <citation type="submission" date="2020-12" db="EMBL/GenBank/DDBJ databases">
        <title>Taxonomic evaluation of the Bacillus sporothermodurans group of bacteria based on whole genome sequences.</title>
        <authorList>
            <person name="Fiedler G."/>
            <person name="Herbstmann A.-D."/>
            <person name="Doll E."/>
            <person name="Wenning M."/>
            <person name="Brinks E."/>
            <person name="Kabisch J."/>
            <person name="Breitenwieser F."/>
            <person name="Lappann M."/>
            <person name="Boehnlein C."/>
            <person name="Franz C."/>
        </authorList>
    </citation>
    <scope>NUCLEOTIDE SEQUENCE [LARGE SCALE GENOMIC DNA]</scope>
    <source>
        <strain evidence="3 5">DSM 10599</strain>
    </source>
</reference>
<evidence type="ECO:0000256" key="1">
    <source>
        <dbReference type="SAM" id="Phobius"/>
    </source>
</evidence>
<sequence>MSKKYQIYLAILLFLSIAGFVANMIIENRPLWIRGYNLAVVLLWGIFIFSRWKNNNYN</sequence>
<reference evidence="2 4" key="1">
    <citation type="submission" date="2016-01" db="EMBL/GenBank/DDBJ databases">
        <title>Genome Sequences of Twelve Sporeforming Bacillus Species Isolated from Foods.</title>
        <authorList>
            <person name="Berendsen E.M."/>
            <person name="Wells-Bennik M.H."/>
            <person name="Krawcyk A.O."/>
            <person name="De Jong A."/>
            <person name="Holsappel S."/>
            <person name="Eijlander R.T."/>
            <person name="Kuipers O.P."/>
        </authorList>
    </citation>
    <scope>NUCLEOTIDE SEQUENCE [LARGE SCALE GENOMIC DNA]</scope>
    <source>
        <strain evidence="2 4">B4102</strain>
    </source>
</reference>
<dbReference type="EMBL" id="LQYN01000073">
    <property type="protein sequence ID" value="KYD00188.1"/>
    <property type="molecule type" value="Genomic_DNA"/>
</dbReference>
<dbReference type="Proteomes" id="UP000075666">
    <property type="component" value="Unassembled WGS sequence"/>
</dbReference>
<dbReference type="RefSeq" id="WP_170112439.1">
    <property type="nucleotide sequence ID" value="NZ_CP066701.1"/>
</dbReference>
<keyword evidence="1" id="KW-1133">Transmembrane helix</keyword>
<accession>A0A150KNL7</accession>
<gene>
    <name evidence="2" type="ORF">B4102_1200</name>
    <name evidence="3" type="ORF">JGZ69_19930</name>
</gene>
<evidence type="ECO:0000313" key="3">
    <source>
        <dbReference type="EMBL" id="QQX24966.1"/>
    </source>
</evidence>
<feature type="transmembrane region" description="Helical" evidence="1">
    <location>
        <begin position="32"/>
        <end position="52"/>
    </location>
</feature>
<dbReference type="AlphaFoldDB" id="A0A150KNL7"/>
<dbReference type="PATRIC" id="fig|46224.3.peg.3932"/>